<dbReference type="Proteomes" id="UP000004994">
    <property type="component" value="Chromosome 4"/>
</dbReference>
<name>A0A3Q7G378_SOLLC</name>
<protein>
    <submittedName>
        <fullName evidence="2">Uncharacterized protein</fullName>
    </submittedName>
</protein>
<dbReference type="STRING" id="4081.A0A3Q7G378"/>
<organism evidence="2">
    <name type="scientific">Solanum lycopersicum</name>
    <name type="common">Tomato</name>
    <name type="synonym">Lycopersicon esculentum</name>
    <dbReference type="NCBI Taxonomy" id="4081"/>
    <lineage>
        <taxon>Eukaryota</taxon>
        <taxon>Viridiplantae</taxon>
        <taxon>Streptophyta</taxon>
        <taxon>Embryophyta</taxon>
        <taxon>Tracheophyta</taxon>
        <taxon>Spermatophyta</taxon>
        <taxon>Magnoliopsida</taxon>
        <taxon>eudicotyledons</taxon>
        <taxon>Gunneridae</taxon>
        <taxon>Pentapetalae</taxon>
        <taxon>asterids</taxon>
        <taxon>lamiids</taxon>
        <taxon>Solanales</taxon>
        <taxon>Solanaceae</taxon>
        <taxon>Solanoideae</taxon>
        <taxon>Solaneae</taxon>
        <taxon>Solanum</taxon>
        <taxon>Solanum subgen. Lycopersicon</taxon>
    </lineage>
</organism>
<sequence>MLVNLCCFSAISIGEVEKIWNIGEWISPSWSHLRTPQEANKNSRQVSPNNLLPEGGRQTTLGSSSTSLSGRFATSSARSAAVSALIPPPPLRRVD</sequence>
<feature type="region of interest" description="Disordered" evidence="1">
    <location>
        <begin position="34"/>
        <end position="95"/>
    </location>
</feature>
<dbReference type="PaxDb" id="4081-Solyc04g025570.1.1"/>
<evidence type="ECO:0000256" key="1">
    <source>
        <dbReference type="SAM" id="MobiDB-lite"/>
    </source>
</evidence>
<dbReference type="EnsemblPlants" id="Solyc04g025570.2.1">
    <property type="protein sequence ID" value="Solyc04g025570.2.1"/>
    <property type="gene ID" value="Solyc04g025570.2"/>
</dbReference>
<reference evidence="2" key="2">
    <citation type="submission" date="2019-01" db="UniProtKB">
        <authorList>
            <consortium name="EnsemblPlants"/>
        </authorList>
    </citation>
    <scope>IDENTIFICATION</scope>
    <source>
        <strain evidence="2">cv. Heinz 1706</strain>
    </source>
</reference>
<feature type="compositionally biased region" description="Low complexity" evidence="1">
    <location>
        <begin position="55"/>
        <end position="84"/>
    </location>
</feature>
<accession>A0A3Q7G378</accession>
<evidence type="ECO:0000313" key="3">
    <source>
        <dbReference type="Proteomes" id="UP000004994"/>
    </source>
</evidence>
<feature type="compositionally biased region" description="Pro residues" evidence="1">
    <location>
        <begin position="86"/>
        <end position="95"/>
    </location>
</feature>
<feature type="compositionally biased region" description="Polar residues" evidence="1">
    <location>
        <begin position="34"/>
        <end position="50"/>
    </location>
</feature>
<dbReference type="AlphaFoldDB" id="A0A3Q7G378"/>
<proteinExistence type="predicted"/>
<dbReference type="InParanoid" id="A0A3Q7G378"/>
<dbReference type="Gramene" id="Solyc04g025570.2.1">
    <property type="protein sequence ID" value="Solyc04g025570.2.1"/>
    <property type="gene ID" value="Solyc04g025570.2"/>
</dbReference>
<reference evidence="2" key="1">
    <citation type="journal article" date="2012" name="Nature">
        <title>The tomato genome sequence provides insights into fleshy fruit evolution.</title>
        <authorList>
            <consortium name="Tomato Genome Consortium"/>
        </authorList>
    </citation>
    <scope>NUCLEOTIDE SEQUENCE [LARGE SCALE GENOMIC DNA]</scope>
    <source>
        <strain evidence="2">cv. Heinz 1706</strain>
    </source>
</reference>
<keyword evidence="3" id="KW-1185">Reference proteome</keyword>
<evidence type="ECO:0000313" key="2">
    <source>
        <dbReference type="EnsemblPlants" id="Solyc04g025570.2.1"/>
    </source>
</evidence>